<keyword evidence="3" id="KW-1185">Reference proteome</keyword>
<accession>A0ABR4AAE0</accession>
<feature type="signal peptide" evidence="1">
    <location>
        <begin position="1"/>
        <end position="24"/>
    </location>
</feature>
<comment type="caution">
    <text evidence="2">The sequence shown here is derived from an EMBL/GenBank/DDBJ whole genome shotgun (WGS) entry which is preliminary data.</text>
</comment>
<name>A0ABR4AAE0_9LECA</name>
<evidence type="ECO:0000256" key="1">
    <source>
        <dbReference type="SAM" id="SignalP"/>
    </source>
</evidence>
<evidence type="ECO:0000313" key="2">
    <source>
        <dbReference type="EMBL" id="KAL2041856.1"/>
    </source>
</evidence>
<sequence>MQHCVFLHVLHALLVLLQTLIIHASPAAIGVQPPLPALNESTSNLNLLAMLKGQPSLSNSNGGPNDVHLHCFTPVAHPDRGPTNVNDCKSVLEMIVSLPDSLTPYRFSKNKRRLDVIPLPKGWRTRDCIIFVSCENDRDMDVFRLADAARQARNIIQNCVEGETTPYGGIDGVGSVGSFYVSVGRPVGPRGFVNL</sequence>
<dbReference type="Proteomes" id="UP001590950">
    <property type="component" value="Unassembled WGS sequence"/>
</dbReference>
<gene>
    <name evidence="2" type="ORF">N7G274_005641</name>
</gene>
<feature type="chain" id="PRO_5046185418" evidence="1">
    <location>
        <begin position="25"/>
        <end position="195"/>
    </location>
</feature>
<dbReference type="EMBL" id="JBEFKJ010000016">
    <property type="protein sequence ID" value="KAL2041856.1"/>
    <property type="molecule type" value="Genomic_DNA"/>
</dbReference>
<proteinExistence type="predicted"/>
<organism evidence="2 3">
    <name type="scientific">Stereocaulon virgatum</name>
    <dbReference type="NCBI Taxonomy" id="373712"/>
    <lineage>
        <taxon>Eukaryota</taxon>
        <taxon>Fungi</taxon>
        <taxon>Dikarya</taxon>
        <taxon>Ascomycota</taxon>
        <taxon>Pezizomycotina</taxon>
        <taxon>Lecanoromycetes</taxon>
        <taxon>OSLEUM clade</taxon>
        <taxon>Lecanoromycetidae</taxon>
        <taxon>Lecanorales</taxon>
        <taxon>Lecanorineae</taxon>
        <taxon>Stereocaulaceae</taxon>
        <taxon>Stereocaulon</taxon>
    </lineage>
</organism>
<evidence type="ECO:0000313" key="3">
    <source>
        <dbReference type="Proteomes" id="UP001590950"/>
    </source>
</evidence>
<reference evidence="2 3" key="1">
    <citation type="submission" date="2024-09" db="EMBL/GenBank/DDBJ databases">
        <title>Rethinking Asexuality: The Enigmatic Case of Functional Sexual Genes in Lepraria (Stereocaulaceae).</title>
        <authorList>
            <person name="Doellman M."/>
            <person name="Sun Y."/>
            <person name="Barcenas-Pena A."/>
            <person name="Lumbsch H.T."/>
            <person name="Grewe F."/>
        </authorList>
    </citation>
    <scope>NUCLEOTIDE SEQUENCE [LARGE SCALE GENOMIC DNA]</scope>
    <source>
        <strain evidence="2 3">Mercado 3170</strain>
    </source>
</reference>
<keyword evidence="1" id="KW-0732">Signal</keyword>
<protein>
    <submittedName>
        <fullName evidence="2">Uncharacterized protein</fullName>
    </submittedName>
</protein>